<dbReference type="RefSeq" id="WP_155847083.1">
    <property type="nucleotide sequence ID" value="NZ_JAHVHP010000002.1"/>
</dbReference>
<dbReference type="EMBL" id="JAHVHP010000002">
    <property type="protein sequence ID" value="MBY5952552.1"/>
    <property type="molecule type" value="Genomic_DNA"/>
</dbReference>
<name>A0ABS7N8A0_9BACT</name>
<gene>
    <name evidence="1" type="ORF">KUV23_16310</name>
</gene>
<keyword evidence="2" id="KW-1185">Reference proteome</keyword>
<proteinExistence type="predicted"/>
<sequence length="133" mass="15296">MPIELIPTTSVGVFKQEMLDQYLPEVIELWKSEKRNLELAILQQVKKVEEGTIFIEVMGHVQEEIAEKMKPDLIGIFRKKSGAGKIAIQLDVKEEDDAGSPKLYTDQDKFKHLLKKHPALLEFSKKFDLDPDF</sequence>
<comment type="caution">
    <text evidence="1">The sequence shown here is derived from an EMBL/GenBank/DDBJ whole genome shotgun (WGS) entry which is preliminary data.</text>
</comment>
<reference evidence="1 2" key="1">
    <citation type="submission" date="2021-06" db="EMBL/GenBank/DDBJ databases">
        <title>44 bacteria genomes isolated from Dapeng, Shenzhen.</title>
        <authorList>
            <person name="Zheng W."/>
            <person name="Yu S."/>
            <person name="Huang Y."/>
        </authorList>
    </citation>
    <scope>NUCLEOTIDE SEQUENCE [LARGE SCALE GENOMIC DNA]</scope>
    <source>
        <strain evidence="1 2">DP5N14-6</strain>
    </source>
</reference>
<evidence type="ECO:0000313" key="2">
    <source>
        <dbReference type="Proteomes" id="UP000766609"/>
    </source>
</evidence>
<evidence type="ECO:0008006" key="3">
    <source>
        <dbReference type="Google" id="ProtNLM"/>
    </source>
</evidence>
<dbReference type="Proteomes" id="UP000766609">
    <property type="component" value="Unassembled WGS sequence"/>
</dbReference>
<organism evidence="1 2">
    <name type="scientific">Algoriphagus marincola</name>
    <dbReference type="NCBI Taxonomy" id="264027"/>
    <lineage>
        <taxon>Bacteria</taxon>
        <taxon>Pseudomonadati</taxon>
        <taxon>Bacteroidota</taxon>
        <taxon>Cytophagia</taxon>
        <taxon>Cytophagales</taxon>
        <taxon>Cyclobacteriaceae</taxon>
        <taxon>Algoriphagus</taxon>
    </lineage>
</organism>
<accession>A0ABS7N8A0</accession>
<protein>
    <recommendedName>
        <fullName evidence="3">DNA polymerase-3 subunit gamma/tau</fullName>
    </recommendedName>
</protein>
<evidence type="ECO:0000313" key="1">
    <source>
        <dbReference type="EMBL" id="MBY5952552.1"/>
    </source>
</evidence>